<gene>
    <name evidence="1" type="primary">ORF41819</name>
</gene>
<dbReference type="EMBL" id="HACG01014412">
    <property type="protein sequence ID" value="CEK61277.1"/>
    <property type="molecule type" value="Transcribed_RNA"/>
</dbReference>
<dbReference type="AlphaFoldDB" id="A0A0B6YYR0"/>
<protein>
    <submittedName>
        <fullName evidence="1">Uncharacterized protein</fullName>
    </submittedName>
</protein>
<proteinExistence type="predicted"/>
<feature type="non-terminal residue" evidence="1">
    <location>
        <position position="118"/>
    </location>
</feature>
<evidence type="ECO:0000313" key="1">
    <source>
        <dbReference type="EMBL" id="CEK61277.1"/>
    </source>
</evidence>
<name>A0A0B6YYR0_9EUPU</name>
<organism evidence="1">
    <name type="scientific">Arion vulgaris</name>
    <dbReference type="NCBI Taxonomy" id="1028688"/>
    <lineage>
        <taxon>Eukaryota</taxon>
        <taxon>Metazoa</taxon>
        <taxon>Spiralia</taxon>
        <taxon>Lophotrochozoa</taxon>
        <taxon>Mollusca</taxon>
        <taxon>Gastropoda</taxon>
        <taxon>Heterobranchia</taxon>
        <taxon>Euthyneura</taxon>
        <taxon>Panpulmonata</taxon>
        <taxon>Eupulmonata</taxon>
        <taxon>Stylommatophora</taxon>
        <taxon>Helicina</taxon>
        <taxon>Arionoidea</taxon>
        <taxon>Arionidae</taxon>
        <taxon>Arion</taxon>
    </lineage>
</organism>
<reference evidence="1" key="1">
    <citation type="submission" date="2014-12" db="EMBL/GenBank/DDBJ databases">
        <title>Insight into the proteome of Arion vulgaris.</title>
        <authorList>
            <person name="Aradska J."/>
            <person name="Bulat T."/>
            <person name="Smidak R."/>
            <person name="Sarate P."/>
            <person name="Gangsoo J."/>
            <person name="Sialana F."/>
            <person name="Bilban M."/>
            <person name="Lubec G."/>
        </authorList>
    </citation>
    <scope>NUCLEOTIDE SEQUENCE</scope>
    <source>
        <tissue evidence="1">Skin</tissue>
    </source>
</reference>
<accession>A0A0B6YYR0</accession>
<sequence length="118" mass="13721">MAAFEDRLSERMEDEIWMIMHMVAEMGALPEDKQYNNWRHECDVEELSDVETIGDTVHDGPNDDDSEDEKQRVLNIVDGKLKLLGDKLDAETECNELVKDFVNYFRKKSDAMKEPVLL</sequence>